<evidence type="ECO:0000313" key="2">
    <source>
        <dbReference type="EMBL" id="CAK0766950.1"/>
    </source>
</evidence>
<dbReference type="Proteomes" id="UP001314263">
    <property type="component" value="Unassembled WGS sequence"/>
</dbReference>
<proteinExistence type="predicted"/>
<feature type="compositionally biased region" description="Basic residues" evidence="1">
    <location>
        <begin position="80"/>
        <end position="89"/>
    </location>
</feature>
<protein>
    <submittedName>
        <fullName evidence="2">Uncharacterized protein</fullName>
    </submittedName>
</protein>
<dbReference type="AlphaFoldDB" id="A0AAV1I085"/>
<sequence length="113" mass="12647">MCDKYMGAMTGAQNQRIKGRAKKTQRRAKKSQRRQRSKSRKSRGGGYTFDLNNQVACGRPAVIWQNDYFFDTAGGTIGGAKKKKVKQTGRRGGNLDDRDFSCKQPVWGPQCLG</sequence>
<organism evidence="2 3">
    <name type="scientific">Coccomyxa viridis</name>
    <dbReference type="NCBI Taxonomy" id="1274662"/>
    <lineage>
        <taxon>Eukaryota</taxon>
        <taxon>Viridiplantae</taxon>
        <taxon>Chlorophyta</taxon>
        <taxon>core chlorophytes</taxon>
        <taxon>Trebouxiophyceae</taxon>
        <taxon>Trebouxiophyceae incertae sedis</taxon>
        <taxon>Coccomyxaceae</taxon>
        <taxon>Coccomyxa</taxon>
    </lineage>
</organism>
<keyword evidence="3" id="KW-1185">Reference proteome</keyword>
<feature type="region of interest" description="Disordered" evidence="1">
    <location>
        <begin position="1"/>
        <end position="49"/>
    </location>
</feature>
<evidence type="ECO:0000256" key="1">
    <source>
        <dbReference type="SAM" id="MobiDB-lite"/>
    </source>
</evidence>
<dbReference type="EMBL" id="CAUYUE010000004">
    <property type="protein sequence ID" value="CAK0766950.1"/>
    <property type="molecule type" value="Genomic_DNA"/>
</dbReference>
<gene>
    <name evidence="2" type="ORF">CVIRNUC_003411</name>
</gene>
<name>A0AAV1I085_9CHLO</name>
<reference evidence="2 3" key="1">
    <citation type="submission" date="2023-10" db="EMBL/GenBank/DDBJ databases">
        <authorList>
            <person name="Maclean D."/>
            <person name="Macfadyen A."/>
        </authorList>
    </citation>
    <scope>NUCLEOTIDE SEQUENCE [LARGE SCALE GENOMIC DNA]</scope>
</reference>
<feature type="region of interest" description="Disordered" evidence="1">
    <location>
        <begin position="76"/>
        <end position="101"/>
    </location>
</feature>
<accession>A0AAV1I085</accession>
<feature type="compositionally biased region" description="Basic residues" evidence="1">
    <location>
        <begin position="17"/>
        <end position="43"/>
    </location>
</feature>
<evidence type="ECO:0000313" key="3">
    <source>
        <dbReference type="Proteomes" id="UP001314263"/>
    </source>
</evidence>
<comment type="caution">
    <text evidence="2">The sequence shown here is derived from an EMBL/GenBank/DDBJ whole genome shotgun (WGS) entry which is preliminary data.</text>
</comment>